<protein>
    <recommendedName>
        <fullName evidence="2">Dystroglycan-type cadherin-like domain-containing protein</fullName>
    </recommendedName>
</protein>
<dbReference type="SUPFAM" id="SSF49313">
    <property type="entry name" value="Cadherin-like"/>
    <property type="match status" value="1"/>
</dbReference>
<keyword evidence="1" id="KW-0732">Signal</keyword>
<name>A0ABZ0GSW7_9GAMM</name>
<gene>
    <name evidence="3" type="ORF">RI844_05700</name>
</gene>
<accession>A0ABZ0GSW7</accession>
<dbReference type="InterPro" id="IPR015919">
    <property type="entry name" value="Cadherin-like_sf"/>
</dbReference>
<organism evidence="3 4">
    <name type="scientific">Thalassotalea fonticola</name>
    <dbReference type="NCBI Taxonomy" id="3065649"/>
    <lineage>
        <taxon>Bacteria</taxon>
        <taxon>Pseudomonadati</taxon>
        <taxon>Pseudomonadota</taxon>
        <taxon>Gammaproteobacteria</taxon>
        <taxon>Alteromonadales</taxon>
        <taxon>Colwelliaceae</taxon>
        <taxon>Thalassotalea</taxon>
    </lineage>
</organism>
<dbReference type="EMBL" id="CP136600">
    <property type="protein sequence ID" value="WOH38708.1"/>
    <property type="molecule type" value="Genomic_DNA"/>
</dbReference>
<evidence type="ECO:0000313" key="4">
    <source>
        <dbReference type="Proteomes" id="UP001301442"/>
    </source>
</evidence>
<evidence type="ECO:0000313" key="3">
    <source>
        <dbReference type="EMBL" id="WOH38708.1"/>
    </source>
</evidence>
<dbReference type="Gene3D" id="2.60.40.10">
    <property type="entry name" value="Immunoglobulins"/>
    <property type="match status" value="1"/>
</dbReference>
<dbReference type="InterPro" id="IPR013783">
    <property type="entry name" value="Ig-like_fold"/>
</dbReference>
<feature type="domain" description="Dystroglycan-type cadherin-like" evidence="2">
    <location>
        <begin position="43"/>
        <end position="131"/>
    </location>
</feature>
<feature type="chain" id="PRO_5045191056" description="Dystroglycan-type cadherin-like domain-containing protein" evidence="1">
    <location>
        <begin position="27"/>
        <end position="1220"/>
    </location>
</feature>
<dbReference type="InterPro" id="IPR006644">
    <property type="entry name" value="Cadg"/>
</dbReference>
<dbReference type="Proteomes" id="UP001301442">
    <property type="component" value="Chromosome"/>
</dbReference>
<dbReference type="SMART" id="SM00736">
    <property type="entry name" value="CADG"/>
    <property type="match status" value="1"/>
</dbReference>
<reference evidence="3 4" key="1">
    <citation type="submission" date="2023-09" db="EMBL/GenBank/DDBJ databases">
        <authorList>
            <person name="Qi X."/>
        </authorList>
    </citation>
    <scope>NUCLEOTIDE SEQUENCE [LARGE SCALE GENOMIC DNA]</scope>
    <source>
        <strain evidence="3 4">S1-1</strain>
    </source>
</reference>
<dbReference type="SUPFAM" id="SSF63829">
    <property type="entry name" value="Calcium-dependent phosphotriesterase"/>
    <property type="match status" value="1"/>
</dbReference>
<proteinExistence type="predicted"/>
<feature type="signal peptide" evidence="1">
    <location>
        <begin position="1"/>
        <end position="26"/>
    </location>
</feature>
<dbReference type="Gene3D" id="2.60.120.260">
    <property type="entry name" value="Galactose-binding domain-like"/>
    <property type="match status" value="2"/>
</dbReference>
<evidence type="ECO:0000259" key="2">
    <source>
        <dbReference type="SMART" id="SM00736"/>
    </source>
</evidence>
<dbReference type="RefSeq" id="WP_348397477.1">
    <property type="nucleotide sequence ID" value="NZ_CP136600.1"/>
</dbReference>
<keyword evidence="4" id="KW-1185">Reference proteome</keyword>
<evidence type="ECO:0000256" key="1">
    <source>
        <dbReference type="SAM" id="SignalP"/>
    </source>
</evidence>
<sequence>MLYIQLLKRIKYFSICLILSLLSACSGGSSEKTEPELTLNHAPTTPTITNTNATEGVLFRELLLATDADNDDLIFTKVSAESWLAVVNGELVGTPATTDIGVTSVVIEVTDGQASRQNTLSINVAAKNSTELYVNENIRINDWQYASTDSVSLVAAAQLSGEYAIANNELIEIRDIRQNLLNSITSSEIEALLPGADLSEDNAICAMSFTPSGRFLYLGICTKSSDVDKDAILAYNTNTKVLSVFDRLTISADNAGTKRYGMTFFKGELFVGSENGLYRYDATRNAVADTKGDQPIGNIVATDSAVTGLTIDMPGQTLYLTTKNSLYRSAIDTVVLDTIAVESDIQALTFARTYGSSSTEGLYLLKNDGIKASVLMISTDDLRGEKDASLSLYSEFSADLADIAATADGKMLLANTKAAIIHDVTDTRLDFDAWLKDELSQYVSAIKSLTSTNTITGGNNLVPEGFLTRKIVAADQSPSTSPIADNVGWAIYLLMAADKVSPDADIEPLIELLIKRHAGLHPDTLGGVKTVDGHFVRNYESNGNVSNDNAQPQVYISMKFIPAVYKAAEFYPDNDNIQAYKEYLRQTMKRASDTIRAEQRITWTNDKHGPILVNNKMSNETWLYGDIGAAQDPFATQDYAEYVYSRTKMNYSDWLLNEPVIRASHSAFIIMGGTMILRHHFDDPDWNEQNRNYYAATRAAGDDLGAPYFAAFSAGNNPEKSGNYYNDGPSDHPGNIIHFPAVLGLGQLGWTAPVVGGYMAYRDGLRQEMLNSSTEPNLSMLTRWSMTDASYVMPSVGIADFWYGALGLVETIDPGVLAEIRDEFYLPKLVESTSLAGNVELHYSKITPRRVIGIDTEGNETSLGFQLSPFELATGENYSEYKAIDPEGELLELNDVISATPRFINSNFENGLTGWSQLGNATFGSSDNDNSRIVGASAEIKTNATVLVAEASLRQTLELSLDLDNTRYIIRGNGLISTTDAPGHAYLHLAWDNDNNADNGTLTDQSSNFLDDNNRRVEFVNTTSKPVGATHLHLSFVVEPLAIGEYRYLFDDLSIVRLGASSPLINGDFENGMTGWLSSASEISLTSDPEKVLKGTNSLRFSLGQGDKNWKSLSTELDVSNDREGTRYIFRLATKVITMRDSDFEILIDVYDDAGEKIITRNDVGDILPATSGDITFTFRKRPNDARYVITFRMKRNSKSSAGTDEIIIDDFRLDKEQLF</sequence>